<accession>A0A512BXI6</accession>
<evidence type="ECO:0000313" key="3">
    <source>
        <dbReference type="Proteomes" id="UP000321085"/>
    </source>
</evidence>
<feature type="region of interest" description="Disordered" evidence="1">
    <location>
        <begin position="50"/>
        <end position="70"/>
    </location>
</feature>
<proteinExistence type="predicted"/>
<gene>
    <name evidence="2" type="ORF">MAE02_43570</name>
</gene>
<organism evidence="2 3">
    <name type="scientific">Microvirga aerophila</name>
    <dbReference type="NCBI Taxonomy" id="670291"/>
    <lineage>
        <taxon>Bacteria</taxon>
        <taxon>Pseudomonadati</taxon>
        <taxon>Pseudomonadota</taxon>
        <taxon>Alphaproteobacteria</taxon>
        <taxon>Hyphomicrobiales</taxon>
        <taxon>Methylobacteriaceae</taxon>
        <taxon>Microvirga</taxon>
    </lineage>
</organism>
<dbReference type="Proteomes" id="UP000321085">
    <property type="component" value="Unassembled WGS sequence"/>
</dbReference>
<evidence type="ECO:0000313" key="2">
    <source>
        <dbReference type="EMBL" id="GEO16661.1"/>
    </source>
</evidence>
<comment type="caution">
    <text evidence="2">The sequence shown here is derived from an EMBL/GenBank/DDBJ whole genome shotgun (WGS) entry which is preliminary data.</text>
</comment>
<keyword evidence="3" id="KW-1185">Reference proteome</keyword>
<name>A0A512BXI6_9HYPH</name>
<evidence type="ECO:0000256" key="1">
    <source>
        <dbReference type="SAM" id="MobiDB-lite"/>
    </source>
</evidence>
<sequence>MWQSSSVRDNAWVRTSLRSLVRSRCSPAGSLRFVRNTLWEHSDYDLSQPGRDLGASTGQRAALSLGSRGSQSRWTVLHALNRPGTDLPTVQLGLKTCRDGNLHQFGQTVSP</sequence>
<protein>
    <submittedName>
        <fullName evidence="2">Uncharacterized protein</fullName>
    </submittedName>
</protein>
<dbReference type="AlphaFoldDB" id="A0A512BXI6"/>
<dbReference type="EMBL" id="BJYU01000070">
    <property type="protein sequence ID" value="GEO16661.1"/>
    <property type="molecule type" value="Genomic_DNA"/>
</dbReference>
<reference evidence="2 3" key="1">
    <citation type="submission" date="2019-07" db="EMBL/GenBank/DDBJ databases">
        <title>Whole genome shotgun sequence of Microvirga aerophila NBRC 106136.</title>
        <authorList>
            <person name="Hosoyama A."/>
            <person name="Uohara A."/>
            <person name="Ohji S."/>
            <person name="Ichikawa N."/>
        </authorList>
    </citation>
    <scope>NUCLEOTIDE SEQUENCE [LARGE SCALE GENOMIC DNA]</scope>
    <source>
        <strain evidence="2 3">NBRC 106136</strain>
    </source>
</reference>